<keyword evidence="3" id="KW-1185">Reference proteome</keyword>
<dbReference type="GO" id="GO:0008061">
    <property type="term" value="F:chitin binding"/>
    <property type="evidence" value="ECO:0007669"/>
    <property type="project" value="InterPro"/>
</dbReference>
<dbReference type="Bgee" id="WBGene00007466">
    <property type="expression patterns" value="Expressed in adult organism"/>
</dbReference>
<dbReference type="CAZy" id="GH18">
    <property type="family name" value="Glycoside Hydrolase Family 18"/>
</dbReference>
<protein>
    <submittedName>
        <fullName evidence="2">GH18 domain-containing protein</fullName>
    </submittedName>
</protein>
<dbReference type="GeneID" id="182431"/>
<dbReference type="InterPro" id="IPR001223">
    <property type="entry name" value="Glyco_hydro18_cat"/>
</dbReference>
<feature type="domain" description="GH18" evidence="1">
    <location>
        <begin position="31"/>
        <end position="361"/>
    </location>
</feature>
<dbReference type="RefSeq" id="NP_496133.2">
    <property type="nucleotide sequence ID" value="NM_063732.6"/>
</dbReference>
<dbReference type="AGR" id="WB:WBGene00007466"/>
<accession>Q17841</accession>
<dbReference type="SUPFAM" id="SSF51445">
    <property type="entry name" value="(Trans)glycosidases"/>
    <property type="match status" value="1"/>
</dbReference>
<evidence type="ECO:0000313" key="4">
    <source>
        <dbReference type="WormBase" id="C08H9.6"/>
    </source>
</evidence>
<dbReference type="FunCoup" id="Q17841">
    <property type="interactions" value="5"/>
</dbReference>
<evidence type="ECO:0000313" key="2">
    <source>
        <dbReference type="EMBL" id="CAA91154.2"/>
    </source>
</evidence>
<dbReference type="Gene3D" id="3.20.20.80">
    <property type="entry name" value="Glycosidases"/>
    <property type="match status" value="1"/>
</dbReference>
<dbReference type="InParanoid" id="Q17841"/>
<dbReference type="WormBase" id="C08H9.6">
    <property type="protein sequence ID" value="CE43242"/>
    <property type="gene ID" value="WBGene00007466"/>
    <property type="gene designation" value="chil-2"/>
</dbReference>
<dbReference type="Pfam" id="PF00704">
    <property type="entry name" value="Glyco_hydro_18"/>
    <property type="match status" value="1"/>
</dbReference>
<dbReference type="InterPro" id="IPR029070">
    <property type="entry name" value="Chitinase_insertion_sf"/>
</dbReference>
<evidence type="ECO:0000259" key="1">
    <source>
        <dbReference type="PROSITE" id="PS51910"/>
    </source>
</evidence>
<dbReference type="PANTHER" id="PTHR46073:SF12">
    <property type="entry name" value="GH18 DOMAIN-CONTAINING PROTEIN"/>
    <property type="match status" value="1"/>
</dbReference>
<dbReference type="InterPro" id="IPR017853">
    <property type="entry name" value="GH"/>
</dbReference>
<dbReference type="PANTHER" id="PTHR46073">
    <property type="entry name" value="CHITINASE"/>
    <property type="match status" value="1"/>
</dbReference>
<dbReference type="OMA" id="WISYESE"/>
<dbReference type="UCSC" id="C08H9.6">
    <property type="organism name" value="c. elegans"/>
</dbReference>
<dbReference type="SMART" id="SM00636">
    <property type="entry name" value="Glyco_18"/>
    <property type="match status" value="1"/>
</dbReference>
<name>Q17841_CAEEL</name>
<dbReference type="PhylomeDB" id="Q17841"/>
<sequence>MVAYGLSSAVLFYLEDSEAFETNEINYEYSSKLMANFKCQKRVVAYSAKFLSNHQLKKLTHFIFTSISIFPNGTIKWPNCENFESYARKAKMDNPNLKIMVEINGKFFSVLAEDEKKNSFIKSISSFVVDHKFDGVDIFWSWPEDEDTFHLFIKEFREKLEKHMIISIAIPRLAQQLEGFNLKLLMNHIDFLNVLSINYYEPLPGNGANIGPISPLYGGQRGNVDGTLKYLTCITKRPSILNMGVTFTGIFWNGVKDGLNEQDDIWKVAQNENGPGKSIGWRKFIKDRRNTIPQWHDSSKSSYAWDPKSKIFLAFENEKSLSEKVIYVRNKNIGGLVIWNVDQDDNDNSLLNALTSMDMCARGSGGTMKYRCSNSNLLMKRIQ</sequence>
<dbReference type="STRING" id="6239.C08H9.6.1"/>
<dbReference type="CTD" id="182431"/>
<evidence type="ECO:0000313" key="3">
    <source>
        <dbReference type="Proteomes" id="UP000001940"/>
    </source>
</evidence>
<dbReference type="KEGG" id="cel:CELE_C08H9.6"/>
<dbReference type="PROSITE" id="PS51910">
    <property type="entry name" value="GH18_2"/>
    <property type="match status" value="1"/>
</dbReference>
<dbReference type="OrthoDB" id="5800021at2759"/>
<dbReference type="EMBL" id="BX284602">
    <property type="protein sequence ID" value="CAA91154.2"/>
    <property type="molecule type" value="Genomic_DNA"/>
</dbReference>
<reference evidence="2 3" key="1">
    <citation type="journal article" date="1998" name="Science">
        <title>Genome sequence of the nematode C. elegans: a platform for investigating biology.</title>
        <authorList>
            <consortium name="The C. elegans sequencing consortium"/>
            <person name="Sulson J.E."/>
            <person name="Waterston R."/>
        </authorList>
    </citation>
    <scope>NUCLEOTIDE SEQUENCE [LARGE SCALE GENOMIC DNA]</scope>
    <source>
        <strain evidence="2 3">Bristol N2</strain>
    </source>
</reference>
<dbReference type="SUPFAM" id="SSF54556">
    <property type="entry name" value="Chitinase insertion domain"/>
    <property type="match status" value="1"/>
</dbReference>
<dbReference type="eggNOG" id="KOG2806">
    <property type="taxonomic scope" value="Eukaryota"/>
</dbReference>
<dbReference type="PaxDb" id="6239-C08H9.6"/>
<dbReference type="InterPro" id="IPR011583">
    <property type="entry name" value="Chitinase_II/V-like_cat"/>
</dbReference>
<organism evidence="2 3">
    <name type="scientific">Caenorhabditis elegans</name>
    <dbReference type="NCBI Taxonomy" id="6239"/>
    <lineage>
        <taxon>Eukaryota</taxon>
        <taxon>Metazoa</taxon>
        <taxon>Ecdysozoa</taxon>
        <taxon>Nematoda</taxon>
        <taxon>Chromadorea</taxon>
        <taxon>Rhabditida</taxon>
        <taxon>Rhabditina</taxon>
        <taxon>Rhabditomorpha</taxon>
        <taxon>Rhabditoidea</taxon>
        <taxon>Rhabditidae</taxon>
        <taxon>Peloderinae</taxon>
        <taxon>Caenorhabditis</taxon>
    </lineage>
</organism>
<dbReference type="GO" id="GO:0005975">
    <property type="term" value="P:carbohydrate metabolic process"/>
    <property type="evidence" value="ECO:0007669"/>
    <property type="project" value="InterPro"/>
</dbReference>
<dbReference type="SMR" id="Q17841"/>
<gene>
    <name evidence="2 4" type="primary">chil-2</name>
    <name evidence="4" type="ORF">C08H9.6</name>
    <name evidence="2" type="ORF">CELE_C08H9.6</name>
</gene>
<dbReference type="Proteomes" id="UP000001940">
    <property type="component" value="Chromosome II"/>
</dbReference>
<dbReference type="HOGENOM" id="CLU_002833_0_1_1"/>
<proteinExistence type="predicted"/>
<dbReference type="AlphaFoldDB" id="Q17841"/>